<comment type="caution">
    <text evidence="2">The sequence shown here is derived from an EMBL/GenBank/DDBJ whole genome shotgun (WGS) entry which is preliminary data.</text>
</comment>
<name>A0A9D3PXR1_MEGAT</name>
<feature type="region of interest" description="Disordered" evidence="1">
    <location>
        <begin position="1"/>
        <end position="24"/>
    </location>
</feature>
<gene>
    <name evidence="2" type="ORF">MATL_G00121200</name>
</gene>
<feature type="compositionally biased region" description="Basic residues" evidence="1">
    <location>
        <begin position="1"/>
        <end position="10"/>
    </location>
</feature>
<sequence length="112" mass="12594">MNRKESKRKSRQDSLSSGRCRRVVQRRMTCPSPQEISQALQSPCPSSRAVSLEDLILRCLHCFDSEGKLTKGTQLVNMTLMMHSWVVPSHTFADKLLSLYPMPISILSLGSS</sequence>
<evidence type="ECO:0000313" key="2">
    <source>
        <dbReference type="EMBL" id="KAG7471136.1"/>
    </source>
</evidence>
<dbReference type="OrthoDB" id="8738154at2759"/>
<organism evidence="2 3">
    <name type="scientific">Megalops atlanticus</name>
    <name type="common">Tarpon</name>
    <name type="synonym">Clupea gigantea</name>
    <dbReference type="NCBI Taxonomy" id="7932"/>
    <lineage>
        <taxon>Eukaryota</taxon>
        <taxon>Metazoa</taxon>
        <taxon>Chordata</taxon>
        <taxon>Craniata</taxon>
        <taxon>Vertebrata</taxon>
        <taxon>Euteleostomi</taxon>
        <taxon>Actinopterygii</taxon>
        <taxon>Neopterygii</taxon>
        <taxon>Teleostei</taxon>
        <taxon>Elopiformes</taxon>
        <taxon>Megalopidae</taxon>
        <taxon>Megalops</taxon>
    </lineage>
</organism>
<dbReference type="Gene3D" id="1.20.870.10">
    <property type="entry name" value="Son of sevenless (SoS) protein Chain: S domain 1"/>
    <property type="match status" value="1"/>
</dbReference>
<reference evidence="2" key="1">
    <citation type="submission" date="2021-01" db="EMBL/GenBank/DDBJ databases">
        <authorList>
            <person name="Zahm M."/>
            <person name="Roques C."/>
            <person name="Cabau C."/>
            <person name="Klopp C."/>
            <person name="Donnadieu C."/>
            <person name="Jouanno E."/>
            <person name="Lampietro C."/>
            <person name="Louis A."/>
            <person name="Herpin A."/>
            <person name="Echchiki A."/>
            <person name="Berthelot C."/>
            <person name="Parey E."/>
            <person name="Roest-Crollius H."/>
            <person name="Braasch I."/>
            <person name="Postlethwait J."/>
            <person name="Bobe J."/>
            <person name="Montfort J."/>
            <person name="Bouchez O."/>
            <person name="Begum T."/>
            <person name="Mejri S."/>
            <person name="Adams A."/>
            <person name="Chen W.-J."/>
            <person name="Guiguen Y."/>
        </authorList>
    </citation>
    <scope>NUCLEOTIDE SEQUENCE</scope>
    <source>
        <strain evidence="2">YG-15Mar2019-1</strain>
        <tissue evidence="2">Brain</tissue>
    </source>
</reference>
<proteinExistence type="predicted"/>
<dbReference type="Proteomes" id="UP001046870">
    <property type="component" value="Chromosome 9"/>
</dbReference>
<evidence type="ECO:0000313" key="3">
    <source>
        <dbReference type="Proteomes" id="UP001046870"/>
    </source>
</evidence>
<accession>A0A9D3PXR1</accession>
<evidence type="ECO:0000256" key="1">
    <source>
        <dbReference type="SAM" id="MobiDB-lite"/>
    </source>
</evidence>
<protein>
    <submittedName>
        <fullName evidence="2">Uncharacterized protein</fullName>
    </submittedName>
</protein>
<keyword evidence="3" id="KW-1185">Reference proteome</keyword>
<dbReference type="AlphaFoldDB" id="A0A9D3PXR1"/>
<dbReference type="EMBL" id="JAFDVH010000009">
    <property type="protein sequence ID" value="KAG7471136.1"/>
    <property type="molecule type" value="Genomic_DNA"/>
</dbReference>